<accession>A0A136A3F9</accession>
<keyword evidence="5" id="KW-1185">Reference proteome</keyword>
<comment type="caution">
    <text evidence="4">The sequence shown here is derived from an EMBL/GenBank/DDBJ whole genome shotgun (WGS) entry which is preliminary data.</text>
</comment>
<dbReference type="Gene3D" id="2.60.120.620">
    <property type="entry name" value="q2cbj1_9rhob like domain"/>
    <property type="match status" value="1"/>
</dbReference>
<dbReference type="Gene3D" id="1.25.40.10">
    <property type="entry name" value="Tetratricopeptide repeat domain"/>
    <property type="match status" value="3"/>
</dbReference>
<dbReference type="InterPro" id="IPR051685">
    <property type="entry name" value="Ycf3/AcsC/BcsC/TPR_MFPF"/>
</dbReference>
<evidence type="ECO:0000256" key="3">
    <source>
        <dbReference type="PROSITE-ProRule" id="PRU00339"/>
    </source>
</evidence>
<dbReference type="InterPro" id="IPR019734">
    <property type="entry name" value="TPR_rpt"/>
</dbReference>
<keyword evidence="1" id="KW-0677">Repeat</keyword>
<evidence type="ECO:0000313" key="4">
    <source>
        <dbReference type="EMBL" id="KXI29744.1"/>
    </source>
</evidence>
<dbReference type="AlphaFoldDB" id="A0A136A3F9"/>
<dbReference type="PANTHER" id="PTHR44943">
    <property type="entry name" value="CELLULOSE SYNTHASE OPERON PROTEIN C"/>
    <property type="match status" value="1"/>
</dbReference>
<evidence type="ECO:0000256" key="1">
    <source>
        <dbReference type="ARBA" id="ARBA00022737"/>
    </source>
</evidence>
<dbReference type="InterPro" id="IPR012668">
    <property type="entry name" value="CHP02466"/>
</dbReference>
<dbReference type="PANTHER" id="PTHR44943:SF8">
    <property type="entry name" value="TPR REPEAT-CONTAINING PROTEIN MJ0263"/>
    <property type="match status" value="1"/>
</dbReference>
<organism evidence="4 5">
    <name type="scientific">Paraglaciecola hydrolytica</name>
    <dbReference type="NCBI Taxonomy" id="1799789"/>
    <lineage>
        <taxon>Bacteria</taxon>
        <taxon>Pseudomonadati</taxon>
        <taxon>Pseudomonadota</taxon>
        <taxon>Gammaproteobacteria</taxon>
        <taxon>Alteromonadales</taxon>
        <taxon>Alteromonadaceae</taxon>
        <taxon>Paraglaciecola</taxon>
    </lineage>
</organism>
<protein>
    <submittedName>
        <fullName evidence="4">Uncharacterized protein</fullName>
    </submittedName>
</protein>
<keyword evidence="2 3" id="KW-0802">TPR repeat</keyword>
<dbReference type="Proteomes" id="UP000070299">
    <property type="component" value="Unassembled WGS sequence"/>
</dbReference>
<dbReference type="Pfam" id="PF00515">
    <property type="entry name" value="TPR_1"/>
    <property type="match status" value="1"/>
</dbReference>
<evidence type="ECO:0000256" key="2">
    <source>
        <dbReference type="ARBA" id="ARBA00022803"/>
    </source>
</evidence>
<dbReference type="Pfam" id="PF14559">
    <property type="entry name" value="TPR_19"/>
    <property type="match status" value="1"/>
</dbReference>
<name>A0A136A3F9_9ALTE</name>
<dbReference type="PROSITE" id="PS50005">
    <property type="entry name" value="TPR"/>
    <property type="match status" value="2"/>
</dbReference>
<dbReference type="SUPFAM" id="SSF48452">
    <property type="entry name" value="TPR-like"/>
    <property type="match status" value="2"/>
</dbReference>
<dbReference type="Pfam" id="PF13759">
    <property type="entry name" value="2OG-FeII_Oxy_5"/>
    <property type="match status" value="1"/>
</dbReference>
<gene>
    <name evidence="4" type="ORF">AX660_06815</name>
</gene>
<dbReference type="STRING" id="1799789.AX660_06815"/>
<sequence length="607" mass="69167">MPDNSLPNKPTINFAISALQNGKAPLAIQLCDAILADNPTSPDAYHIKALASKLLGQLNQAEKCFYQSLHYQPNQPAVMSNLANLLINLEKFDQASELFERSILSDKTNMDAWLNWSIMLCKTKQFELAISKLNQALVINSKDHRLFNVLGNAHQQLENYADAIDAYNYALRLHPDDVQALHNKGITFRLMNNPQQAIECYQYIQKLNQKYPELYFNLGCAFYDLNNKALAQENLKLAISFKADYVEAHEALNKLHWEDGDKTSFLESYQLALTQMPKASHLLFSYAAMLIMSKQDTKAQSVLESSISEIGRHHAFLHALAVLKNKQSKTPEVLSLLLEALQQQPKNTKYLIDIANYYICNVDYKLAMQFVEKAEQEAPLNQEIQAYKGICWRLMQDPKEKWLNNYDTFIHAQLLDVPQGYRDLSHFMYELKIALLKKHGSEQQPLDQSVVGGTQTVGRLLAEPEQVIQDFKQVLEQRILRYLEQLPEDSNHPYLKRNTKHFKFSGSWSVCLKDGGFHANHVHPEGWLSCCTYVDLPDNIQPDDPLKSGWVKFGETALHLGEREAIGKQICPVSGLCVIFPSFFWHGTNAFTSESSRLTIPCDIMPL</sequence>
<feature type="repeat" description="TPR" evidence="3">
    <location>
        <begin position="76"/>
        <end position="109"/>
    </location>
</feature>
<reference evidence="5" key="1">
    <citation type="submission" date="2016-02" db="EMBL/GenBank/DDBJ databases">
        <authorList>
            <person name="Schultz-Johansen M."/>
            <person name="Glaring M.A."/>
            <person name="Bech P.K."/>
            <person name="Stougaard P."/>
        </authorList>
    </citation>
    <scope>NUCLEOTIDE SEQUENCE [LARGE SCALE GENOMIC DNA]</scope>
    <source>
        <strain evidence="5">S66</strain>
    </source>
</reference>
<proteinExistence type="predicted"/>
<dbReference type="EMBL" id="LSNE01000003">
    <property type="protein sequence ID" value="KXI29744.1"/>
    <property type="molecule type" value="Genomic_DNA"/>
</dbReference>
<evidence type="ECO:0000313" key="5">
    <source>
        <dbReference type="Proteomes" id="UP000070299"/>
    </source>
</evidence>
<dbReference type="SMART" id="SM00028">
    <property type="entry name" value="TPR"/>
    <property type="match status" value="8"/>
</dbReference>
<dbReference type="OrthoDB" id="549777at2"/>
<dbReference type="InterPro" id="IPR011990">
    <property type="entry name" value="TPR-like_helical_dom_sf"/>
</dbReference>
<feature type="repeat" description="TPR" evidence="3">
    <location>
        <begin position="144"/>
        <end position="177"/>
    </location>
</feature>
<dbReference type="Pfam" id="PF13181">
    <property type="entry name" value="TPR_8"/>
    <property type="match status" value="1"/>
</dbReference>